<sequence>MDTSVCSAAAGFLVSAFGDVVASAAEDSQYKVSPTERGFDIELDTVNAK</sequence>
<accession>A0ABS4ZQX8</accession>
<comment type="caution">
    <text evidence="1">The sequence shown here is derived from an EMBL/GenBank/DDBJ whole genome shotgun (WGS) entry which is preliminary data.</text>
</comment>
<evidence type="ECO:0000313" key="2">
    <source>
        <dbReference type="Proteomes" id="UP000694460"/>
    </source>
</evidence>
<keyword evidence="2" id="KW-1185">Reference proteome</keyword>
<organism evidence="1 2">
    <name type="scientific">Mycolicibacterium lutetiense</name>
    <dbReference type="NCBI Taxonomy" id="1641992"/>
    <lineage>
        <taxon>Bacteria</taxon>
        <taxon>Bacillati</taxon>
        <taxon>Actinomycetota</taxon>
        <taxon>Actinomycetes</taxon>
        <taxon>Mycobacteriales</taxon>
        <taxon>Mycobacteriaceae</taxon>
        <taxon>Mycolicibacterium</taxon>
    </lineage>
</organism>
<reference evidence="1 2" key="1">
    <citation type="submission" date="2021-03" db="EMBL/GenBank/DDBJ databases">
        <title>Sequencing the genomes of 1000 actinobacteria strains.</title>
        <authorList>
            <person name="Klenk H.-P."/>
        </authorList>
    </citation>
    <scope>NUCLEOTIDE SEQUENCE [LARGE SCALE GENOMIC DNA]</scope>
    <source>
        <strain evidence="1 2">DSM 46713</strain>
    </source>
</reference>
<protein>
    <submittedName>
        <fullName evidence="1">Uncharacterized protein</fullName>
    </submittedName>
</protein>
<dbReference type="Proteomes" id="UP000694460">
    <property type="component" value="Unassembled WGS sequence"/>
</dbReference>
<name>A0ABS4ZQX8_9MYCO</name>
<dbReference type="EMBL" id="JAGIOP010000001">
    <property type="protein sequence ID" value="MBP2451904.1"/>
    <property type="molecule type" value="Genomic_DNA"/>
</dbReference>
<evidence type="ECO:0000313" key="1">
    <source>
        <dbReference type="EMBL" id="MBP2451904.1"/>
    </source>
</evidence>
<proteinExistence type="predicted"/>
<gene>
    <name evidence="1" type="ORF">JOF57_001789</name>
</gene>
<dbReference type="RefSeq" id="WP_019348820.1">
    <property type="nucleotide sequence ID" value="NZ_JAGIOP010000001.1"/>
</dbReference>